<evidence type="ECO:0000313" key="1">
    <source>
        <dbReference type="EMBL" id="KAF2601806.1"/>
    </source>
</evidence>
<sequence>MTMLGPPARSQNRSPLGILDQNESRITFRNSGATLISALLLARSRDCTHRQFCYDWDDYDILFYHAWQDVTIEPTRFIDWDFVRQVGLESDLKEMITELGLGHMATNTHDLSPDLSFRVFTGSSTYWSKMVILGQFGGFMEALPKTSNQSRLLKKISIDGSISTSIYSEPSAKKT</sequence>
<comment type="caution">
    <text evidence="1">The sequence shown here is derived from an EMBL/GenBank/DDBJ whole genome shotgun (WGS) entry which is preliminary data.</text>
</comment>
<gene>
    <name evidence="1" type="ORF">F2Q70_00026137</name>
</gene>
<proteinExistence type="predicted"/>
<dbReference type="EMBL" id="QGKY02000094">
    <property type="protein sequence ID" value="KAF2601806.1"/>
    <property type="molecule type" value="Genomic_DNA"/>
</dbReference>
<protein>
    <submittedName>
        <fullName evidence="1">Uncharacterized protein</fullName>
    </submittedName>
</protein>
<dbReference type="AlphaFoldDB" id="A0A8S9L8R3"/>
<accession>A0A8S9L8R3</accession>
<name>A0A8S9L8R3_BRACR</name>
<organism evidence="1">
    <name type="scientific">Brassica cretica</name>
    <name type="common">Mustard</name>
    <dbReference type="NCBI Taxonomy" id="69181"/>
    <lineage>
        <taxon>Eukaryota</taxon>
        <taxon>Viridiplantae</taxon>
        <taxon>Streptophyta</taxon>
        <taxon>Embryophyta</taxon>
        <taxon>Tracheophyta</taxon>
        <taxon>Spermatophyta</taxon>
        <taxon>Magnoliopsida</taxon>
        <taxon>eudicotyledons</taxon>
        <taxon>Gunneridae</taxon>
        <taxon>Pentapetalae</taxon>
        <taxon>rosids</taxon>
        <taxon>malvids</taxon>
        <taxon>Brassicales</taxon>
        <taxon>Brassicaceae</taxon>
        <taxon>Brassiceae</taxon>
        <taxon>Brassica</taxon>
    </lineage>
</organism>
<reference evidence="1" key="1">
    <citation type="submission" date="2019-12" db="EMBL/GenBank/DDBJ databases">
        <title>Genome sequencing and annotation of Brassica cretica.</title>
        <authorList>
            <person name="Studholme D.J."/>
            <person name="Sarris P.F."/>
        </authorList>
    </citation>
    <scope>NUCLEOTIDE SEQUENCE</scope>
    <source>
        <strain evidence="1">PFS-102/07</strain>
        <tissue evidence="1">Leaf</tissue>
    </source>
</reference>